<dbReference type="Pfam" id="PF01471">
    <property type="entry name" value="PG_binding_1"/>
    <property type="match status" value="1"/>
</dbReference>
<sequence length="118" mass="12758">MRRILSLAIMLPLLILAPATATAAAQSSEESRQSAARMTAVAQCPPTFSRGDNAEMIVALQRALNDYSYEVKGPDLFVDGAYGPKTEAAVINFQSWYGLQVDGITGPETWGQLGFCTW</sequence>
<dbReference type="InterPro" id="IPR036365">
    <property type="entry name" value="PGBD-like_sf"/>
</dbReference>
<dbReference type="InterPro" id="IPR002477">
    <property type="entry name" value="Peptidoglycan-bd-like"/>
</dbReference>
<gene>
    <name evidence="3" type="ORF">SAMN04487904_103189</name>
</gene>
<evidence type="ECO:0000259" key="2">
    <source>
        <dbReference type="Pfam" id="PF01471"/>
    </source>
</evidence>
<evidence type="ECO:0000313" key="4">
    <source>
        <dbReference type="Proteomes" id="UP000199165"/>
    </source>
</evidence>
<dbReference type="STRING" id="995060.SAMN04487904_103189"/>
<feature type="chain" id="PRO_5038708047" evidence="1">
    <location>
        <begin position="24"/>
        <end position="118"/>
    </location>
</feature>
<dbReference type="SUPFAM" id="SSF47090">
    <property type="entry name" value="PGBD-like"/>
    <property type="match status" value="1"/>
</dbReference>
<name>A0A1I6YTC6_9ACTN</name>
<protein>
    <submittedName>
        <fullName evidence="3">Putative peptidoglycan binding domain-containing protein</fullName>
    </submittedName>
</protein>
<feature type="domain" description="Peptidoglycan binding-like" evidence="2">
    <location>
        <begin position="55"/>
        <end position="113"/>
    </location>
</feature>
<dbReference type="Gene3D" id="1.10.101.10">
    <property type="entry name" value="PGBD-like superfamily/PGBD"/>
    <property type="match status" value="1"/>
</dbReference>
<keyword evidence="4" id="KW-1185">Reference proteome</keyword>
<feature type="signal peptide" evidence="1">
    <location>
        <begin position="1"/>
        <end position="23"/>
    </location>
</feature>
<dbReference type="AlphaFoldDB" id="A0A1I6YTC6"/>
<accession>A0A1I6YTC6</accession>
<evidence type="ECO:0000313" key="3">
    <source>
        <dbReference type="EMBL" id="SFT53684.1"/>
    </source>
</evidence>
<dbReference type="RefSeq" id="WP_092975617.1">
    <property type="nucleotide sequence ID" value="NZ_FPAT01000003.1"/>
</dbReference>
<evidence type="ECO:0000256" key="1">
    <source>
        <dbReference type="SAM" id="SignalP"/>
    </source>
</evidence>
<organism evidence="3 4">
    <name type="scientific">Actinopolyspora righensis</name>
    <dbReference type="NCBI Taxonomy" id="995060"/>
    <lineage>
        <taxon>Bacteria</taxon>
        <taxon>Bacillati</taxon>
        <taxon>Actinomycetota</taxon>
        <taxon>Actinomycetes</taxon>
        <taxon>Actinopolysporales</taxon>
        <taxon>Actinopolysporaceae</taxon>
        <taxon>Actinopolyspora</taxon>
        <taxon>Actinopolyspora alba group</taxon>
    </lineage>
</organism>
<dbReference type="Proteomes" id="UP000199165">
    <property type="component" value="Unassembled WGS sequence"/>
</dbReference>
<keyword evidence="1" id="KW-0732">Signal</keyword>
<dbReference type="EMBL" id="FPAT01000003">
    <property type="protein sequence ID" value="SFT53684.1"/>
    <property type="molecule type" value="Genomic_DNA"/>
</dbReference>
<dbReference type="InterPro" id="IPR036366">
    <property type="entry name" value="PGBDSf"/>
</dbReference>
<proteinExistence type="predicted"/>
<reference evidence="4" key="1">
    <citation type="submission" date="2016-10" db="EMBL/GenBank/DDBJ databases">
        <authorList>
            <person name="Varghese N."/>
            <person name="Submissions S."/>
        </authorList>
    </citation>
    <scope>NUCLEOTIDE SEQUENCE [LARGE SCALE GENOMIC DNA]</scope>
    <source>
        <strain evidence="4">DSM 45501</strain>
    </source>
</reference>